<dbReference type="PANTHER" id="PTHR22617:SF23">
    <property type="entry name" value="CHEMOTAXIS PROTEIN CHEW"/>
    <property type="match status" value="1"/>
</dbReference>
<name>A0ABV6YRY2_UNCC1</name>
<dbReference type="InterPro" id="IPR036061">
    <property type="entry name" value="CheW-like_dom_sf"/>
</dbReference>
<dbReference type="Proteomes" id="UP001594351">
    <property type="component" value="Unassembled WGS sequence"/>
</dbReference>
<evidence type="ECO:0000313" key="3">
    <source>
        <dbReference type="Proteomes" id="UP001594351"/>
    </source>
</evidence>
<dbReference type="EMBL" id="JBHPBY010000014">
    <property type="protein sequence ID" value="MFC1848959.1"/>
    <property type="molecule type" value="Genomic_DNA"/>
</dbReference>
<dbReference type="SMART" id="SM00260">
    <property type="entry name" value="CheW"/>
    <property type="match status" value="1"/>
</dbReference>
<dbReference type="Gene3D" id="2.30.30.40">
    <property type="entry name" value="SH3 Domains"/>
    <property type="match status" value="1"/>
</dbReference>
<keyword evidence="3" id="KW-1185">Reference proteome</keyword>
<evidence type="ECO:0000259" key="1">
    <source>
        <dbReference type="PROSITE" id="PS50851"/>
    </source>
</evidence>
<dbReference type="InterPro" id="IPR002545">
    <property type="entry name" value="CheW-lke_dom"/>
</dbReference>
<dbReference type="Gene3D" id="2.40.50.180">
    <property type="entry name" value="CheA-289, Domain 4"/>
    <property type="match status" value="1"/>
</dbReference>
<dbReference type="Pfam" id="PF01584">
    <property type="entry name" value="CheW"/>
    <property type="match status" value="1"/>
</dbReference>
<dbReference type="InterPro" id="IPR039315">
    <property type="entry name" value="CheW"/>
</dbReference>
<sequence length="166" mass="19232">MTAHQENRFVFPAMKIIAFKVKDDYFGIDIMRVVEVVNYRSLQKVPQPPPFVDGVLKFRDNIIPILDFRRRLESANIVHNPDTRIIIFKKNTHLIGIVVDEASEVVSYVPDEVLTSPDFIIHIKNEFIEGFLEKGNKSIILLDFDKILTTEESLLLDNFRQCVQES</sequence>
<dbReference type="PANTHER" id="PTHR22617">
    <property type="entry name" value="CHEMOTAXIS SENSOR HISTIDINE KINASE-RELATED"/>
    <property type="match status" value="1"/>
</dbReference>
<dbReference type="PROSITE" id="PS50851">
    <property type="entry name" value="CHEW"/>
    <property type="match status" value="1"/>
</dbReference>
<protein>
    <submittedName>
        <fullName evidence="2">Chemotaxis protein CheW</fullName>
    </submittedName>
</protein>
<organism evidence="2 3">
    <name type="scientific">candidate division CSSED10-310 bacterium</name>
    <dbReference type="NCBI Taxonomy" id="2855610"/>
    <lineage>
        <taxon>Bacteria</taxon>
        <taxon>Bacteria division CSSED10-310</taxon>
    </lineage>
</organism>
<evidence type="ECO:0000313" key="2">
    <source>
        <dbReference type="EMBL" id="MFC1848959.1"/>
    </source>
</evidence>
<feature type="domain" description="CheW-like" evidence="1">
    <location>
        <begin position="13"/>
        <end position="153"/>
    </location>
</feature>
<comment type="caution">
    <text evidence="2">The sequence shown here is derived from an EMBL/GenBank/DDBJ whole genome shotgun (WGS) entry which is preliminary data.</text>
</comment>
<accession>A0ABV6YRY2</accession>
<dbReference type="SUPFAM" id="SSF50341">
    <property type="entry name" value="CheW-like"/>
    <property type="match status" value="1"/>
</dbReference>
<gene>
    <name evidence="2" type="ORF">ACFL27_02010</name>
</gene>
<reference evidence="2 3" key="1">
    <citation type="submission" date="2024-09" db="EMBL/GenBank/DDBJ databases">
        <title>Laminarin stimulates single cell rates of sulfate reduction while oxygen inhibits transcriptomic activity in coastal marine sediment.</title>
        <authorList>
            <person name="Lindsay M."/>
            <person name="Orcutt B."/>
            <person name="Emerson D."/>
            <person name="Stepanauskas R."/>
            <person name="D'Angelo T."/>
        </authorList>
    </citation>
    <scope>NUCLEOTIDE SEQUENCE [LARGE SCALE GENOMIC DNA]</scope>
    <source>
        <strain evidence="2">SAG AM-311-K15</strain>
    </source>
</reference>
<proteinExistence type="predicted"/>